<sequence>MIHASLITKDSLRWLSVNFNEPHNVLSWAVIGGGWTKQVDCVLWH</sequence>
<keyword evidence="2" id="KW-1185">Reference proteome</keyword>
<proteinExistence type="predicted"/>
<dbReference type="EMBL" id="AHON02000064">
    <property type="protein sequence ID" value="EKO32534.1"/>
    <property type="molecule type" value="Genomic_DNA"/>
</dbReference>
<reference evidence="1" key="1">
    <citation type="submission" date="2012-10" db="EMBL/GenBank/DDBJ databases">
        <authorList>
            <person name="Harkins D.M."/>
            <person name="Durkin A.S."/>
            <person name="Brinkac L.M."/>
            <person name="Haft D.H."/>
            <person name="Selengut J.D."/>
            <person name="Sanka R."/>
            <person name="DePew J."/>
            <person name="Purushe J."/>
            <person name="Matthias M.A."/>
            <person name="Vinetz J.M."/>
            <person name="Sutton G.G."/>
            <person name="Nierman W.C."/>
            <person name="Fouts D.E."/>
        </authorList>
    </citation>
    <scope>NUCLEOTIDE SEQUENCE [LARGE SCALE GENOMIC DNA]</scope>
    <source>
        <strain evidence="1">MOR084</strain>
    </source>
</reference>
<dbReference type="AlphaFoldDB" id="A0A0E2BC90"/>
<dbReference type="Proteomes" id="UP000006329">
    <property type="component" value="Unassembled WGS sequence"/>
</dbReference>
<gene>
    <name evidence="1" type="ORF">LEP1GSC179_0715</name>
</gene>
<protein>
    <submittedName>
        <fullName evidence="1">Uncharacterized protein</fullName>
    </submittedName>
</protein>
<accession>A0A0E2BC90</accession>
<name>A0A0E2BC90_9LEPT</name>
<organism evidence="1 2">
    <name type="scientific">Leptospira santarosai str. MOR084</name>
    <dbReference type="NCBI Taxonomy" id="1049984"/>
    <lineage>
        <taxon>Bacteria</taxon>
        <taxon>Pseudomonadati</taxon>
        <taxon>Spirochaetota</taxon>
        <taxon>Spirochaetia</taxon>
        <taxon>Leptospirales</taxon>
        <taxon>Leptospiraceae</taxon>
        <taxon>Leptospira</taxon>
    </lineage>
</organism>
<evidence type="ECO:0000313" key="1">
    <source>
        <dbReference type="EMBL" id="EKO32534.1"/>
    </source>
</evidence>
<evidence type="ECO:0000313" key="2">
    <source>
        <dbReference type="Proteomes" id="UP000006329"/>
    </source>
</evidence>
<comment type="caution">
    <text evidence="1">The sequence shown here is derived from an EMBL/GenBank/DDBJ whole genome shotgun (WGS) entry which is preliminary data.</text>
</comment>